<sequence>MKKIMFSLFTLCLFAFPSISFADAVVGEVIVTLGEDLTEQQKQTILKEMNATEENNQIIYVTNEEEHQYLGNYISKATIGSKALSSSSITIEKSGSGLEVKTKNIDWVTDEMYLNALMTAGVKDATIYVTAPFEVSGTAALTGLIKAYEVSSDKAISEDVKQVANEELVTTAKLGDEVGTENASALMAKIKDDIAKNGVPETEAELRTLIEDSAKELGITLTEEDINNLINLFNKMKDLNINWDQVGQQLEKAKDKISNFLNSEEGQSFLQKLKEFFIALWNAIVSFFTGNEQSASAHIINNMNNHQISADAKIS</sequence>
<evidence type="ECO:0000313" key="2">
    <source>
        <dbReference type="EMBL" id="MDQ0225040.1"/>
    </source>
</evidence>
<dbReference type="InterPro" id="IPR009343">
    <property type="entry name" value="DUF1002"/>
</dbReference>
<dbReference type="Proteomes" id="UP001232245">
    <property type="component" value="Unassembled WGS sequence"/>
</dbReference>
<evidence type="ECO:0000256" key="1">
    <source>
        <dbReference type="SAM" id="SignalP"/>
    </source>
</evidence>
<keyword evidence="3" id="KW-1185">Reference proteome</keyword>
<gene>
    <name evidence="2" type="ORF">J2S02_001369</name>
</gene>
<proteinExistence type="predicted"/>
<reference evidence="2 3" key="1">
    <citation type="submission" date="2023-07" db="EMBL/GenBank/DDBJ databases">
        <title>Genomic Encyclopedia of Type Strains, Phase IV (KMG-IV): sequencing the most valuable type-strain genomes for metagenomic binning, comparative biology and taxonomic classification.</title>
        <authorList>
            <person name="Goeker M."/>
        </authorList>
    </citation>
    <scope>NUCLEOTIDE SEQUENCE [LARGE SCALE GENOMIC DNA]</scope>
    <source>
        <strain evidence="2 3">DSM 17723</strain>
    </source>
</reference>
<dbReference type="SUPFAM" id="SSF109998">
    <property type="entry name" value="Triger factor/SurA peptide-binding domain-like"/>
    <property type="match status" value="1"/>
</dbReference>
<feature type="signal peptide" evidence="1">
    <location>
        <begin position="1"/>
        <end position="22"/>
    </location>
</feature>
<organism evidence="2 3">
    <name type="scientific">Metabacillus niabensis</name>
    <dbReference type="NCBI Taxonomy" id="324854"/>
    <lineage>
        <taxon>Bacteria</taxon>
        <taxon>Bacillati</taxon>
        <taxon>Bacillota</taxon>
        <taxon>Bacilli</taxon>
        <taxon>Bacillales</taxon>
        <taxon>Bacillaceae</taxon>
        <taxon>Metabacillus</taxon>
    </lineage>
</organism>
<evidence type="ECO:0000313" key="3">
    <source>
        <dbReference type="Proteomes" id="UP001232245"/>
    </source>
</evidence>
<protein>
    <submittedName>
        <fullName evidence="2">Uncharacterized protein YpuA (DUF1002 family)</fullName>
    </submittedName>
</protein>
<keyword evidence="1" id="KW-0732">Signal</keyword>
<dbReference type="Pfam" id="PF06207">
    <property type="entry name" value="DUF1002"/>
    <property type="match status" value="1"/>
</dbReference>
<dbReference type="EMBL" id="JAUSTZ010000002">
    <property type="protein sequence ID" value="MDQ0225040.1"/>
    <property type="molecule type" value="Genomic_DNA"/>
</dbReference>
<feature type="chain" id="PRO_5045566339" evidence="1">
    <location>
        <begin position="23"/>
        <end position="315"/>
    </location>
</feature>
<name>A0ABT9YYG7_9BACI</name>
<accession>A0ABT9YYG7</accession>
<comment type="caution">
    <text evidence="2">The sequence shown here is derived from an EMBL/GenBank/DDBJ whole genome shotgun (WGS) entry which is preliminary data.</text>
</comment>
<dbReference type="RefSeq" id="WP_370877241.1">
    <property type="nucleotide sequence ID" value="NZ_CADEPK010000314.1"/>
</dbReference>
<dbReference type="InterPro" id="IPR027304">
    <property type="entry name" value="Trigger_fact/SurA_dom_sf"/>
</dbReference>